<dbReference type="SUPFAM" id="SSF53474">
    <property type="entry name" value="alpha/beta-Hydrolases"/>
    <property type="match status" value="1"/>
</dbReference>
<comment type="caution">
    <text evidence="3">The sequence shown here is derived from an EMBL/GenBank/DDBJ whole genome shotgun (WGS) entry which is preliminary data.</text>
</comment>
<organism evidence="3 4">
    <name type="scientific">Sphaceloma murrayae</name>
    <dbReference type="NCBI Taxonomy" id="2082308"/>
    <lineage>
        <taxon>Eukaryota</taxon>
        <taxon>Fungi</taxon>
        <taxon>Dikarya</taxon>
        <taxon>Ascomycota</taxon>
        <taxon>Pezizomycotina</taxon>
        <taxon>Dothideomycetes</taxon>
        <taxon>Dothideomycetidae</taxon>
        <taxon>Myriangiales</taxon>
        <taxon>Elsinoaceae</taxon>
        <taxon>Sphaceloma</taxon>
    </lineage>
</organism>
<keyword evidence="1" id="KW-0732">Signal</keyword>
<accession>A0A2K1QXM5</accession>
<dbReference type="Proteomes" id="UP000243797">
    <property type="component" value="Unassembled WGS sequence"/>
</dbReference>
<evidence type="ECO:0000313" key="3">
    <source>
        <dbReference type="EMBL" id="PNS19801.1"/>
    </source>
</evidence>
<dbReference type="EMBL" id="NKHZ01000029">
    <property type="protein sequence ID" value="PNS19801.1"/>
    <property type="molecule type" value="Genomic_DNA"/>
</dbReference>
<feature type="chain" id="PRO_5014459114" description="AB hydrolase-1 domain-containing protein" evidence="1">
    <location>
        <begin position="16"/>
        <end position="406"/>
    </location>
</feature>
<dbReference type="Pfam" id="PF12697">
    <property type="entry name" value="Abhydrolase_6"/>
    <property type="match status" value="1"/>
</dbReference>
<dbReference type="AlphaFoldDB" id="A0A2K1QXM5"/>
<gene>
    <name evidence="3" type="ORF">CAC42_7768</name>
</gene>
<keyword evidence="4" id="KW-1185">Reference proteome</keyword>
<evidence type="ECO:0000313" key="4">
    <source>
        <dbReference type="Proteomes" id="UP000243797"/>
    </source>
</evidence>
<dbReference type="InParanoid" id="A0A2K1QXM5"/>
<dbReference type="InterPro" id="IPR000073">
    <property type="entry name" value="AB_hydrolase_1"/>
</dbReference>
<proteinExistence type="predicted"/>
<sequence>MSVAALSLFAIGALAHTQHLSSSPGGAVPLGIQAPSVAGFGKPTIQPSRGGLAVCVSGIVNVTASTTQNLRLNVQIPANQSDLTNTILEYVAPGSPFAANLVQGTQEAGGTYEIGATLCTPADNTSPDGVQLLTHGIGFDRHYWDFAAGYSYVDVAVANGYATLSYDRLGVGASTKADPLTELQASLEIEIAASLARLLRAGSLANTTFSTVVGTGHSFGSVISQAVTRLYPDLFDAAILTGYTTNGTALPAFLLGINVQIASENQPYRFSGLSNGYIVGGTTSNNQIGFFRAPNFDPAILAAADAGKGTTSYGEFFTLTAVTAPAANYTGSVAVVNGDADLPFCFGNCTTPTDLTAAVLPALYPNLDQNKTGTYIAPLTGHGLNLHYTAVAAYEYIQKFLKDQGL</sequence>
<dbReference type="Gene3D" id="3.40.50.1820">
    <property type="entry name" value="alpha/beta hydrolase"/>
    <property type="match status" value="1"/>
</dbReference>
<protein>
    <recommendedName>
        <fullName evidence="2">AB hydrolase-1 domain-containing protein</fullName>
    </recommendedName>
</protein>
<dbReference type="OrthoDB" id="190201at2759"/>
<feature type="domain" description="AB hydrolase-1" evidence="2">
    <location>
        <begin position="132"/>
        <end position="393"/>
    </location>
</feature>
<feature type="signal peptide" evidence="1">
    <location>
        <begin position="1"/>
        <end position="15"/>
    </location>
</feature>
<evidence type="ECO:0000256" key="1">
    <source>
        <dbReference type="SAM" id="SignalP"/>
    </source>
</evidence>
<dbReference type="InterPro" id="IPR029058">
    <property type="entry name" value="AB_hydrolase_fold"/>
</dbReference>
<reference evidence="3 4" key="1">
    <citation type="submission" date="2017-06" db="EMBL/GenBank/DDBJ databases">
        <title>Draft genome sequence of a variant of Elsinoe murrayae.</title>
        <authorList>
            <person name="Cheng Q."/>
        </authorList>
    </citation>
    <scope>NUCLEOTIDE SEQUENCE [LARGE SCALE GENOMIC DNA]</scope>
    <source>
        <strain evidence="3 4">CQ-2017a</strain>
    </source>
</reference>
<dbReference type="STRING" id="2082308.A0A2K1QXM5"/>
<name>A0A2K1QXM5_9PEZI</name>
<evidence type="ECO:0000259" key="2">
    <source>
        <dbReference type="Pfam" id="PF12697"/>
    </source>
</evidence>